<accession>X0TJW9</accession>
<gene>
    <name evidence="2" type="ORF">S01H1_25140</name>
</gene>
<feature type="non-terminal residue" evidence="2">
    <location>
        <position position="1"/>
    </location>
</feature>
<reference evidence="2" key="1">
    <citation type="journal article" date="2014" name="Front. Microbiol.">
        <title>High frequency of phylogenetically diverse reductive dehalogenase-homologous genes in deep subseafloor sedimentary metagenomes.</title>
        <authorList>
            <person name="Kawai M."/>
            <person name="Futagami T."/>
            <person name="Toyoda A."/>
            <person name="Takaki Y."/>
            <person name="Nishi S."/>
            <person name="Hori S."/>
            <person name="Arai W."/>
            <person name="Tsubouchi T."/>
            <person name="Morono Y."/>
            <person name="Uchiyama I."/>
            <person name="Ito T."/>
            <person name="Fujiyama A."/>
            <person name="Inagaki F."/>
            <person name="Takami H."/>
        </authorList>
    </citation>
    <scope>NUCLEOTIDE SEQUENCE</scope>
    <source>
        <strain evidence="2">Expedition CK06-06</strain>
    </source>
</reference>
<protein>
    <recommendedName>
        <fullName evidence="1">Tail spike domain-containing protein</fullName>
    </recommendedName>
</protein>
<dbReference type="EMBL" id="BARS01015156">
    <property type="protein sequence ID" value="GAF87561.1"/>
    <property type="molecule type" value="Genomic_DNA"/>
</dbReference>
<evidence type="ECO:0000259" key="1">
    <source>
        <dbReference type="Pfam" id="PF06605"/>
    </source>
</evidence>
<sequence length="287" mass="32547">LNKKLFISSDGLIEWDYNGSATDYVTLIVANMNDIDSGWTVDTVDSSDDKTMTFSEEYCLNSLTRIAEEFSMEFEIVGKAISLKNSVGTDTAYTFEYGQDNGLYSLERQQVSNQNIITKCYGFGGDTNIPYDYRSRAKVLVFEDRFLLKNVSLYGTIEGVYRNEDIFPQRTSTLTASSIDFDAGGGTDFNHKTSYIEDSTIDFDINDYLIEGETATIVFKSGDLEGIECEIWKYDHSNKRIYFNPFSDTDGYTLPFYNGGSEIQPEIGDSYTLVNIFNATIIYRHCR</sequence>
<dbReference type="AlphaFoldDB" id="X0TJW9"/>
<dbReference type="Pfam" id="PF06605">
    <property type="entry name" value="Prophage_tail"/>
    <property type="match status" value="1"/>
</dbReference>
<name>X0TJW9_9ZZZZ</name>
<proteinExistence type="predicted"/>
<feature type="domain" description="Tail spike" evidence="1">
    <location>
        <begin position="25"/>
        <end position="198"/>
    </location>
</feature>
<organism evidence="2">
    <name type="scientific">marine sediment metagenome</name>
    <dbReference type="NCBI Taxonomy" id="412755"/>
    <lineage>
        <taxon>unclassified sequences</taxon>
        <taxon>metagenomes</taxon>
        <taxon>ecological metagenomes</taxon>
    </lineage>
</organism>
<comment type="caution">
    <text evidence="2">The sequence shown here is derived from an EMBL/GenBank/DDBJ whole genome shotgun (WGS) entry which is preliminary data.</text>
</comment>
<evidence type="ECO:0000313" key="2">
    <source>
        <dbReference type="EMBL" id="GAF87561.1"/>
    </source>
</evidence>
<feature type="non-terminal residue" evidence="2">
    <location>
        <position position="287"/>
    </location>
</feature>
<dbReference type="InterPro" id="IPR010572">
    <property type="entry name" value="Tail_dom"/>
</dbReference>